<dbReference type="OrthoDB" id="9760233at2"/>
<dbReference type="EMBL" id="CP010802">
    <property type="protein sequence ID" value="ALC15389.1"/>
    <property type="molecule type" value="Genomic_DNA"/>
</dbReference>
<evidence type="ECO:0008006" key="4">
    <source>
        <dbReference type="Google" id="ProtNLM"/>
    </source>
</evidence>
<reference evidence="2 3" key="1">
    <citation type="submission" date="2015-07" db="EMBL/GenBank/DDBJ databases">
        <title>Isolation and Genomic Characterization of a Novel Halophilic Metal-Reducing Deltaproteobacterium from the Deep Subsurface.</title>
        <authorList>
            <person name="Badalamenti J.P."/>
            <person name="Summers Z.M."/>
            <person name="Gralnick J.A."/>
            <person name="Bond D.R."/>
        </authorList>
    </citation>
    <scope>NUCLEOTIDE SEQUENCE [LARGE SCALE GENOMIC DNA]</scope>
    <source>
        <strain evidence="2 3">WTL</strain>
    </source>
</reference>
<keyword evidence="1" id="KW-0732">Signal</keyword>
<dbReference type="KEGG" id="des:DSOUD_0600"/>
<dbReference type="AlphaFoldDB" id="A0A0M3QF04"/>
<evidence type="ECO:0000313" key="2">
    <source>
        <dbReference type="EMBL" id="ALC15389.1"/>
    </source>
</evidence>
<keyword evidence="3" id="KW-1185">Reference proteome</keyword>
<organism evidence="2 3">
    <name type="scientific">Desulfuromonas soudanensis</name>
    <dbReference type="NCBI Taxonomy" id="1603606"/>
    <lineage>
        <taxon>Bacteria</taxon>
        <taxon>Pseudomonadati</taxon>
        <taxon>Thermodesulfobacteriota</taxon>
        <taxon>Desulfuromonadia</taxon>
        <taxon>Desulfuromonadales</taxon>
        <taxon>Desulfuromonadaceae</taxon>
        <taxon>Desulfuromonas</taxon>
    </lineage>
</organism>
<proteinExistence type="predicted"/>
<name>A0A0M3QF04_9BACT</name>
<dbReference type="RefSeq" id="WP_053549603.1">
    <property type="nucleotide sequence ID" value="NZ_CP010802.1"/>
</dbReference>
<feature type="chain" id="PRO_5005787571" description="DUF3373 domain-containing protein" evidence="1">
    <location>
        <begin position="22"/>
        <end position="568"/>
    </location>
</feature>
<dbReference type="Proteomes" id="UP000057158">
    <property type="component" value="Chromosome"/>
</dbReference>
<dbReference type="InterPro" id="IPR021803">
    <property type="entry name" value="DUF3373"/>
</dbReference>
<evidence type="ECO:0000256" key="1">
    <source>
        <dbReference type="SAM" id="SignalP"/>
    </source>
</evidence>
<dbReference type="Pfam" id="PF11853">
    <property type="entry name" value="DUF3373"/>
    <property type="match status" value="1"/>
</dbReference>
<protein>
    <recommendedName>
        <fullName evidence="4">DUF3373 domain-containing protein</fullName>
    </recommendedName>
</protein>
<evidence type="ECO:0000313" key="3">
    <source>
        <dbReference type="Proteomes" id="UP000057158"/>
    </source>
</evidence>
<gene>
    <name evidence="2" type="ORF">DSOUD_0600</name>
</gene>
<accession>A0A0M3QF04</accession>
<sequence length="568" mass="61921">MRKLFALLLVAALAVPATALAAPTVEDLQKKIQELSAELEDISDRVDRNGMHAATDRISWYGDMRVKADTLHYKDVTWNPGILVDFDDFGAKAMSGAFGDPADPTSPLGKMLIQNPDLATAFGMGLLSGVGPFAFPGGQKSDINNDILYTTRLRLGMKAKVASNVNFSGRLSMYKNWGDSTGSKVFDSWNSFTMDGTDGGNTTGDWLRVERAYFDWKEIGGSDAYLSIGRRPSTYGPPTQFRENEMRGGTPTGHLVNFNFDGITVGYHLSELTGIEGQTIRFCYGQGFESEWGNGELFNDNSVNTKDTHLGGLNFDALNDGTNFLQFTLFRAMDVNDGFKGVIAFPNQFAALFAPTLYQDLQKFPNFNFVTRVQPSTVIGDINLAGVGFTREEMNGIKWFASVSATQTDSNGKAGMFGGMLSDAVFQAELNADGSEIIMTPARATSSDKEEGYGVYVGLQIPAPAGKLGLEYNYGSEFWTPFTQAQDDMIGSKLATRGQVGEAYYIIDINPNMFIKVGGLYYDYEYTGSGSPVGTPHKIEDVQNGTAFSMLPAVDKAWDGYASLTVQF</sequence>
<dbReference type="PATRIC" id="fig|1603606.3.peg.653"/>
<dbReference type="STRING" id="1603606.DSOUD_0600"/>
<feature type="signal peptide" evidence="1">
    <location>
        <begin position="1"/>
        <end position="21"/>
    </location>
</feature>